<comment type="caution">
    <text evidence="1">The sequence shown here is derived from an EMBL/GenBank/DDBJ whole genome shotgun (WGS) entry which is preliminary data.</text>
</comment>
<dbReference type="OrthoDB" id="3697873at2"/>
<accession>A0A2P8I9H5</accession>
<keyword evidence="2" id="KW-1185">Reference proteome</keyword>
<proteinExistence type="predicted"/>
<name>A0A2P8I9H5_SACCR</name>
<organism evidence="1 2">
    <name type="scientific">Saccharothrix carnea</name>
    <dbReference type="NCBI Taxonomy" id="1280637"/>
    <lineage>
        <taxon>Bacteria</taxon>
        <taxon>Bacillati</taxon>
        <taxon>Actinomycetota</taxon>
        <taxon>Actinomycetes</taxon>
        <taxon>Pseudonocardiales</taxon>
        <taxon>Pseudonocardiaceae</taxon>
        <taxon>Saccharothrix</taxon>
    </lineage>
</organism>
<evidence type="ECO:0000313" key="2">
    <source>
        <dbReference type="Proteomes" id="UP000241118"/>
    </source>
</evidence>
<dbReference type="Proteomes" id="UP000241118">
    <property type="component" value="Unassembled WGS sequence"/>
</dbReference>
<reference evidence="1 2" key="1">
    <citation type="submission" date="2018-03" db="EMBL/GenBank/DDBJ databases">
        <title>Genomic Encyclopedia of Type Strains, Phase III (KMG-III): the genomes of soil and plant-associated and newly described type strains.</title>
        <authorList>
            <person name="Whitman W."/>
        </authorList>
    </citation>
    <scope>NUCLEOTIDE SEQUENCE [LARGE SCALE GENOMIC DNA]</scope>
    <source>
        <strain evidence="1 2">CGMCC 4.7097</strain>
    </source>
</reference>
<gene>
    <name evidence="1" type="ORF">B0I31_10575</name>
</gene>
<evidence type="ECO:0000313" key="1">
    <source>
        <dbReference type="EMBL" id="PSL55118.1"/>
    </source>
</evidence>
<dbReference type="RefSeq" id="WP_106616041.1">
    <property type="nucleotide sequence ID" value="NZ_PYAX01000005.1"/>
</dbReference>
<dbReference type="EMBL" id="PYAX01000005">
    <property type="protein sequence ID" value="PSL55118.1"/>
    <property type="molecule type" value="Genomic_DNA"/>
</dbReference>
<sequence>MEQETGLLGAVAAAGGAVGKAVGEMFKAEKRLTDTMAAGPAGGEQFQVSKETVLDAGKIIQNQVEALWTSYSAAVRDLRVNLNGLDTVNKDIAEAWNERLIDHDDSYSKRVEQYIDSLVGLVEQLRAAAKQYGHTDEDVVAAMGAAGASQR</sequence>
<dbReference type="AlphaFoldDB" id="A0A2P8I9H5"/>
<protein>
    <submittedName>
        <fullName evidence="1">Uncharacterized protein</fullName>
    </submittedName>
</protein>